<protein>
    <submittedName>
        <fullName evidence="3">Uncharacterized protein</fullName>
    </submittedName>
</protein>
<gene>
    <name evidence="3" type="ORF">DFH07DRAFT_780985</name>
</gene>
<dbReference type="PANTHER" id="PTHR43544">
    <property type="entry name" value="SHORT-CHAIN DEHYDROGENASE/REDUCTASE"/>
    <property type="match status" value="1"/>
</dbReference>
<name>A0AAD7I066_9AGAR</name>
<dbReference type="GO" id="GO:0005737">
    <property type="term" value="C:cytoplasm"/>
    <property type="evidence" value="ECO:0007669"/>
    <property type="project" value="TreeGrafter"/>
</dbReference>
<dbReference type="InterPro" id="IPR036291">
    <property type="entry name" value="NAD(P)-bd_dom_sf"/>
</dbReference>
<feature type="compositionally biased region" description="Polar residues" evidence="2">
    <location>
        <begin position="206"/>
        <end position="217"/>
    </location>
</feature>
<dbReference type="PRINTS" id="PR00081">
    <property type="entry name" value="GDHRDH"/>
</dbReference>
<dbReference type="EMBL" id="JARJLG010000177">
    <property type="protein sequence ID" value="KAJ7732210.1"/>
    <property type="molecule type" value="Genomic_DNA"/>
</dbReference>
<evidence type="ECO:0000313" key="3">
    <source>
        <dbReference type="EMBL" id="KAJ7732210.1"/>
    </source>
</evidence>
<keyword evidence="4" id="KW-1185">Reference proteome</keyword>
<dbReference type="PANTHER" id="PTHR43544:SF26">
    <property type="entry name" value="SHORT CHAIN DEHYDROGENASE_REDUCTASE FAMILY OXIDOREDUCTASE (JCVI)"/>
    <property type="match status" value="1"/>
</dbReference>
<proteinExistence type="inferred from homology"/>
<dbReference type="Pfam" id="PF00106">
    <property type="entry name" value="adh_short"/>
    <property type="match status" value="1"/>
</dbReference>
<comment type="similarity">
    <text evidence="1">Belongs to the short-chain dehydrogenases/reductases (SDR) family.</text>
</comment>
<evidence type="ECO:0000313" key="4">
    <source>
        <dbReference type="Proteomes" id="UP001215280"/>
    </source>
</evidence>
<accession>A0AAD7I066</accession>
<dbReference type="AlphaFoldDB" id="A0AAD7I066"/>
<dbReference type="Proteomes" id="UP001215280">
    <property type="component" value="Unassembled WGS sequence"/>
</dbReference>
<dbReference type="InterPro" id="IPR051468">
    <property type="entry name" value="Fungal_SecMetab_SDRs"/>
</dbReference>
<dbReference type="Gene3D" id="3.40.50.720">
    <property type="entry name" value="NAD(P)-binding Rossmann-like Domain"/>
    <property type="match status" value="1"/>
</dbReference>
<dbReference type="SUPFAM" id="SSF51735">
    <property type="entry name" value="NAD(P)-binding Rossmann-fold domains"/>
    <property type="match status" value="1"/>
</dbReference>
<reference evidence="3" key="1">
    <citation type="submission" date="2023-03" db="EMBL/GenBank/DDBJ databases">
        <title>Massive genome expansion in bonnet fungi (Mycena s.s.) driven by repeated elements and novel gene families across ecological guilds.</title>
        <authorList>
            <consortium name="Lawrence Berkeley National Laboratory"/>
            <person name="Harder C.B."/>
            <person name="Miyauchi S."/>
            <person name="Viragh M."/>
            <person name="Kuo A."/>
            <person name="Thoen E."/>
            <person name="Andreopoulos B."/>
            <person name="Lu D."/>
            <person name="Skrede I."/>
            <person name="Drula E."/>
            <person name="Henrissat B."/>
            <person name="Morin E."/>
            <person name="Kohler A."/>
            <person name="Barry K."/>
            <person name="LaButti K."/>
            <person name="Morin E."/>
            <person name="Salamov A."/>
            <person name="Lipzen A."/>
            <person name="Mereny Z."/>
            <person name="Hegedus B."/>
            <person name="Baldrian P."/>
            <person name="Stursova M."/>
            <person name="Weitz H."/>
            <person name="Taylor A."/>
            <person name="Grigoriev I.V."/>
            <person name="Nagy L.G."/>
            <person name="Martin F."/>
            <person name="Kauserud H."/>
        </authorList>
    </citation>
    <scope>NUCLEOTIDE SEQUENCE</scope>
    <source>
        <strain evidence="3">CBHHK188m</strain>
    </source>
</reference>
<evidence type="ECO:0000256" key="1">
    <source>
        <dbReference type="ARBA" id="ARBA00006484"/>
    </source>
</evidence>
<feature type="region of interest" description="Disordered" evidence="2">
    <location>
        <begin position="199"/>
        <end position="218"/>
    </location>
</feature>
<comment type="caution">
    <text evidence="3">The sequence shown here is derived from an EMBL/GenBank/DDBJ whole genome shotgun (WGS) entry which is preliminary data.</text>
</comment>
<dbReference type="GO" id="GO:0016491">
    <property type="term" value="F:oxidoreductase activity"/>
    <property type="evidence" value="ECO:0007669"/>
    <property type="project" value="TreeGrafter"/>
</dbReference>
<organism evidence="3 4">
    <name type="scientific">Mycena maculata</name>
    <dbReference type="NCBI Taxonomy" id="230809"/>
    <lineage>
        <taxon>Eukaryota</taxon>
        <taxon>Fungi</taxon>
        <taxon>Dikarya</taxon>
        <taxon>Basidiomycota</taxon>
        <taxon>Agaricomycotina</taxon>
        <taxon>Agaricomycetes</taxon>
        <taxon>Agaricomycetidae</taxon>
        <taxon>Agaricales</taxon>
        <taxon>Marasmiineae</taxon>
        <taxon>Mycenaceae</taxon>
        <taxon>Mycena</taxon>
    </lineage>
</organism>
<dbReference type="InterPro" id="IPR002347">
    <property type="entry name" value="SDR_fam"/>
</dbReference>
<sequence>MSKTVYFISGANRGIRYRLAAALAARPEAIVFAVKLTSGDENDNRAAIAEIQATAGQLDAVIANAAISKSVAPLVNTPISEFRDHWEVNTLGPIVLFQAAHGLLLGSPNKSPVFVLVSSVAGSTGHYLSLRSSPYGASKAAANFVVKTLHDEHPALIAFAFHPGWVATDMGMASARASNDMEPPHDIEDSRGLMARRERKLGVGSGTSKQQGATRGTSMRRRFHGNYFKYQQILVWFNANDKTAWP</sequence>
<evidence type="ECO:0000256" key="2">
    <source>
        <dbReference type="SAM" id="MobiDB-lite"/>
    </source>
</evidence>